<dbReference type="KEGG" id="cvn:111102554"/>
<protein>
    <submittedName>
        <fullName evidence="7">Lens fiber membrane intrinsic protein-like</fullName>
    </submittedName>
</protein>
<dbReference type="OrthoDB" id="6097653at2759"/>
<dbReference type="PANTHER" id="PTHR21284:SF12">
    <property type="entry name" value="EG:80H7.2 PROTEIN"/>
    <property type="match status" value="1"/>
</dbReference>
<evidence type="ECO:0000256" key="5">
    <source>
        <dbReference type="SAM" id="Phobius"/>
    </source>
</evidence>
<keyword evidence="2 5" id="KW-0812">Transmembrane</keyword>
<organism evidence="6 7">
    <name type="scientific">Crassostrea virginica</name>
    <name type="common">Eastern oyster</name>
    <dbReference type="NCBI Taxonomy" id="6565"/>
    <lineage>
        <taxon>Eukaryota</taxon>
        <taxon>Metazoa</taxon>
        <taxon>Spiralia</taxon>
        <taxon>Lophotrochozoa</taxon>
        <taxon>Mollusca</taxon>
        <taxon>Bivalvia</taxon>
        <taxon>Autobranchia</taxon>
        <taxon>Pteriomorphia</taxon>
        <taxon>Ostreida</taxon>
        <taxon>Ostreoidea</taxon>
        <taxon>Ostreidae</taxon>
        <taxon>Crassostrea</taxon>
    </lineage>
</organism>
<dbReference type="RefSeq" id="XP_022291055.1">
    <property type="nucleotide sequence ID" value="XM_022435347.1"/>
</dbReference>
<dbReference type="GeneID" id="111102554"/>
<feature type="transmembrane region" description="Helical" evidence="5">
    <location>
        <begin position="107"/>
        <end position="130"/>
    </location>
</feature>
<feature type="transmembrane region" description="Helical" evidence="5">
    <location>
        <begin position="7"/>
        <end position="30"/>
    </location>
</feature>
<evidence type="ECO:0000313" key="7">
    <source>
        <dbReference type="RefSeq" id="XP_022291055.1"/>
    </source>
</evidence>
<evidence type="ECO:0000256" key="1">
    <source>
        <dbReference type="ARBA" id="ARBA00004141"/>
    </source>
</evidence>
<evidence type="ECO:0000256" key="4">
    <source>
        <dbReference type="ARBA" id="ARBA00023136"/>
    </source>
</evidence>
<dbReference type="Gene3D" id="1.20.140.150">
    <property type="match status" value="1"/>
</dbReference>
<evidence type="ECO:0000313" key="6">
    <source>
        <dbReference type="Proteomes" id="UP000694844"/>
    </source>
</evidence>
<dbReference type="InterPro" id="IPR004031">
    <property type="entry name" value="PMP22/EMP/MP20/Claudin"/>
</dbReference>
<evidence type="ECO:0000256" key="2">
    <source>
        <dbReference type="ARBA" id="ARBA00022692"/>
    </source>
</evidence>
<feature type="transmembrane region" description="Helical" evidence="5">
    <location>
        <begin position="71"/>
        <end position="95"/>
    </location>
</feature>
<evidence type="ECO:0000256" key="3">
    <source>
        <dbReference type="ARBA" id="ARBA00022989"/>
    </source>
</evidence>
<dbReference type="Proteomes" id="UP000694844">
    <property type="component" value="Chromosome 7"/>
</dbReference>
<feature type="transmembrane region" description="Helical" evidence="5">
    <location>
        <begin position="145"/>
        <end position="166"/>
    </location>
</feature>
<keyword evidence="4 5" id="KW-0472">Membrane</keyword>
<dbReference type="PANTHER" id="PTHR21284">
    <property type="entry name" value="EG:80H7.2 PROTEIN"/>
    <property type="match status" value="1"/>
</dbReference>
<keyword evidence="6" id="KW-1185">Reference proteome</keyword>
<comment type="subcellular location">
    <subcellularLocation>
        <location evidence="1">Membrane</location>
        <topology evidence="1">Multi-pass membrane protein</topology>
    </subcellularLocation>
</comment>
<keyword evidence="3 5" id="KW-1133">Transmembrane helix</keyword>
<dbReference type="Pfam" id="PF00822">
    <property type="entry name" value="PMP22_Claudin"/>
    <property type="match status" value="1"/>
</dbReference>
<gene>
    <name evidence="7" type="primary">LOC111102554</name>
</gene>
<sequence>MEGSKFLLVGLVLTICAFIFQLIGLVSPYWTTFEYGGVAEVYLGLWKYCVKTKQNDVSTCTDSTENITEGWFTAVQAMSILGLIALVAALVMTILKMFVMKENKVPQFVAIATAFAAAIFILISIAVYAAEMNEKLKLITFNNHFAFAFCIIAMLAAVGAGCLVLVDAMK</sequence>
<proteinExistence type="predicted"/>
<dbReference type="GO" id="GO:0016020">
    <property type="term" value="C:membrane"/>
    <property type="evidence" value="ECO:0007669"/>
    <property type="project" value="UniProtKB-SubCell"/>
</dbReference>
<name>A0A8B8AIQ8_CRAVI</name>
<accession>A0A8B8AIQ8</accession>
<reference evidence="7" key="1">
    <citation type="submission" date="2025-08" db="UniProtKB">
        <authorList>
            <consortium name="RefSeq"/>
        </authorList>
    </citation>
    <scope>IDENTIFICATION</scope>
    <source>
        <tissue evidence="7">Whole sample</tissue>
    </source>
</reference>
<dbReference type="AlphaFoldDB" id="A0A8B8AIQ8"/>